<accession>A0A1B8AGU0</accession>
<dbReference type="STRING" id="36050.A0A1B8AGU0"/>
<dbReference type="AlphaFoldDB" id="A0A1B8AGU0"/>
<dbReference type="EMBL" id="LYXU01000004">
    <property type="protein sequence ID" value="OBS19713.1"/>
    <property type="molecule type" value="Genomic_DNA"/>
</dbReference>
<feature type="compositionally biased region" description="Acidic residues" evidence="1">
    <location>
        <begin position="156"/>
        <end position="199"/>
    </location>
</feature>
<reference evidence="2 3" key="1">
    <citation type="submission" date="2016-06" db="EMBL/GenBank/DDBJ databases">
        <title>Living apart together: crosstalk between the core and supernumerary genomes in a fungal plant pathogen.</title>
        <authorList>
            <person name="Vanheule A."/>
            <person name="Audenaert K."/>
            <person name="Warris S."/>
            <person name="Van De Geest H."/>
            <person name="Schijlen E."/>
            <person name="Hofte M."/>
            <person name="De Saeger S."/>
            <person name="Haesaert G."/>
            <person name="Waalwijk C."/>
            <person name="Van Der Lee T."/>
        </authorList>
    </citation>
    <scope>NUCLEOTIDE SEQUENCE [LARGE SCALE GENOMIC DNA]</scope>
    <source>
        <strain evidence="2 3">2516</strain>
    </source>
</reference>
<evidence type="ECO:0000256" key="1">
    <source>
        <dbReference type="SAM" id="MobiDB-lite"/>
    </source>
</evidence>
<feature type="compositionally biased region" description="Basic and acidic residues" evidence="1">
    <location>
        <begin position="138"/>
        <end position="155"/>
    </location>
</feature>
<proteinExistence type="predicted"/>
<dbReference type="Proteomes" id="UP000091967">
    <property type="component" value="Unassembled WGS sequence"/>
</dbReference>
<dbReference type="OMA" id="REPAFIC"/>
<evidence type="ECO:0000313" key="3">
    <source>
        <dbReference type="Proteomes" id="UP000091967"/>
    </source>
</evidence>
<organism evidence="2 3">
    <name type="scientific">Fusarium poae</name>
    <dbReference type="NCBI Taxonomy" id="36050"/>
    <lineage>
        <taxon>Eukaryota</taxon>
        <taxon>Fungi</taxon>
        <taxon>Dikarya</taxon>
        <taxon>Ascomycota</taxon>
        <taxon>Pezizomycotina</taxon>
        <taxon>Sordariomycetes</taxon>
        <taxon>Hypocreomycetidae</taxon>
        <taxon>Hypocreales</taxon>
        <taxon>Nectriaceae</taxon>
        <taxon>Fusarium</taxon>
    </lineage>
</organism>
<comment type="caution">
    <text evidence="2">The sequence shown here is derived from an EMBL/GenBank/DDBJ whole genome shotgun (WGS) entry which is preliminary data.</text>
</comment>
<evidence type="ECO:0000313" key="2">
    <source>
        <dbReference type="EMBL" id="OBS19713.1"/>
    </source>
</evidence>
<sequence length="344" mass="40105">MYLVKSEDLETLVEQNTILFLDMNSWPAGYVRRVIERSPSYITTKDGNKTLPAELWYMILSFLEEHQYWPVYPVKMSSVQLDHENREPAFICNIVTDWRRFGSVENRNDLHDYENYLMDPIGIDYYDFLKQVFDQPYKDRESNQESSDEHEHEGEEKEEEKEEDEIEEEYEDEIGEEDEDESEEEYEDESESESEDEDGYMIISPFTDMSRTVLPDQFFTIPVSDLDSEQPFLYWGVRAPEMISWLEEGKCELCGGAREFCVGCLDGRDVLERFTGLDAARLGGDCGTIMLCPLCIGEDYAKNSVYATSDRANGNMSVEEFAESCNQRMKELGYRKGLVLMRNL</sequence>
<protein>
    <submittedName>
        <fullName evidence="2">Uncharacterized protein</fullName>
    </submittedName>
</protein>
<name>A0A1B8AGU0_FUSPO</name>
<keyword evidence="3" id="KW-1185">Reference proteome</keyword>
<gene>
    <name evidence="2" type="ORF">FPOA_11438</name>
</gene>
<feature type="region of interest" description="Disordered" evidence="1">
    <location>
        <begin position="138"/>
        <end position="199"/>
    </location>
</feature>